<dbReference type="PROSITE" id="PS51719">
    <property type="entry name" value="G_SEPTIN"/>
    <property type="match status" value="1"/>
</dbReference>
<organism evidence="2 3">
    <name type="scientific">Lynx pardinus</name>
    <name type="common">Iberian lynx</name>
    <name type="synonym">Felis pardina</name>
    <dbReference type="NCBI Taxonomy" id="191816"/>
    <lineage>
        <taxon>Eukaryota</taxon>
        <taxon>Metazoa</taxon>
        <taxon>Chordata</taxon>
        <taxon>Craniata</taxon>
        <taxon>Vertebrata</taxon>
        <taxon>Euteleostomi</taxon>
        <taxon>Mammalia</taxon>
        <taxon>Eutheria</taxon>
        <taxon>Laurasiatheria</taxon>
        <taxon>Carnivora</taxon>
        <taxon>Feliformia</taxon>
        <taxon>Felidae</taxon>
        <taxon>Felinae</taxon>
        <taxon>Lynx</taxon>
    </lineage>
</organism>
<name>A0A485P589_LYNPA</name>
<protein>
    <submittedName>
        <fullName evidence="2">Septin-6 isoform 1</fullName>
    </submittedName>
</protein>
<accession>A0A485P589</accession>
<dbReference type="Gene3D" id="3.40.50.300">
    <property type="entry name" value="P-loop containing nucleotide triphosphate hydrolases"/>
    <property type="match status" value="1"/>
</dbReference>
<evidence type="ECO:0000259" key="1">
    <source>
        <dbReference type="PROSITE" id="PS51719"/>
    </source>
</evidence>
<gene>
    <name evidence="2" type="ORF">LYPA_23C002620</name>
</gene>
<dbReference type="Pfam" id="PF00735">
    <property type="entry name" value="Septin"/>
    <property type="match status" value="1"/>
</dbReference>
<dbReference type="AlphaFoldDB" id="A0A485P589"/>
<dbReference type="EMBL" id="CAAGRJ010027431">
    <property type="protein sequence ID" value="VFV39429.1"/>
    <property type="molecule type" value="Genomic_DNA"/>
</dbReference>
<dbReference type="InterPro" id="IPR030379">
    <property type="entry name" value="G_SEPTIN_dom"/>
</dbReference>
<reference evidence="2 3" key="1">
    <citation type="submission" date="2019-01" db="EMBL/GenBank/DDBJ databases">
        <authorList>
            <person name="Alioto T."/>
            <person name="Alioto T."/>
        </authorList>
    </citation>
    <scope>NUCLEOTIDE SEQUENCE [LARGE SCALE GENOMIC DNA]</scope>
</reference>
<keyword evidence="3" id="KW-1185">Reference proteome</keyword>
<feature type="non-terminal residue" evidence="2">
    <location>
        <position position="1"/>
    </location>
</feature>
<dbReference type="GO" id="GO:0005525">
    <property type="term" value="F:GTP binding"/>
    <property type="evidence" value="ECO:0007669"/>
    <property type="project" value="InterPro"/>
</dbReference>
<feature type="domain" description="Septin-type G" evidence="1">
    <location>
        <begin position="1"/>
        <end position="54"/>
    </location>
</feature>
<evidence type="ECO:0000313" key="2">
    <source>
        <dbReference type="EMBL" id="VFV39429.1"/>
    </source>
</evidence>
<dbReference type="InterPro" id="IPR027417">
    <property type="entry name" value="P-loop_NTPase"/>
</dbReference>
<dbReference type="PANTHER" id="PTHR18884">
    <property type="entry name" value="SEPTIN"/>
    <property type="match status" value="1"/>
</dbReference>
<evidence type="ECO:0000313" key="3">
    <source>
        <dbReference type="Proteomes" id="UP000386466"/>
    </source>
</evidence>
<feature type="non-terminal residue" evidence="2">
    <location>
        <position position="54"/>
    </location>
</feature>
<sequence>VNIIPIIAKSDAISKSELTKFKIKITSELVSNGVQIYQFPTDDESVAEINGTMN</sequence>
<proteinExistence type="predicted"/>
<dbReference type="Proteomes" id="UP000386466">
    <property type="component" value="Unassembled WGS sequence"/>
</dbReference>